<dbReference type="InterPro" id="IPR052943">
    <property type="entry name" value="TMTC_O-mannosyl-trnsfr"/>
</dbReference>
<keyword evidence="3" id="KW-1185">Reference proteome</keyword>
<dbReference type="Proteomes" id="UP000035352">
    <property type="component" value="Chromosome"/>
</dbReference>
<feature type="repeat" description="TPR" evidence="1">
    <location>
        <begin position="151"/>
        <end position="184"/>
    </location>
</feature>
<dbReference type="InterPro" id="IPR029063">
    <property type="entry name" value="SAM-dependent_MTases_sf"/>
</dbReference>
<dbReference type="InterPro" id="IPR011990">
    <property type="entry name" value="TPR-like_helical_dom_sf"/>
</dbReference>
<feature type="repeat" description="TPR" evidence="1">
    <location>
        <begin position="117"/>
        <end position="150"/>
    </location>
</feature>
<feature type="repeat" description="TPR" evidence="1">
    <location>
        <begin position="83"/>
        <end position="116"/>
    </location>
</feature>
<dbReference type="EMBL" id="CP011371">
    <property type="protein sequence ID" value="AKJ28879.1"/>
    <property type="molecule type" value="Genomic_DNA"/>
</dbReference>
<dbReference type="PROSITE" id="PS50293">
    <property type="entry name" value="TPR_REGION"/>
    <property type="match status" value="1"/>
</dbReference>
<dbReference type="SMART" id="SM00028">
    <property type="entry name" value="TPR"/>
    <property type="match status" value="6"/>
</dbReference>
<feature type="repeat" description="TPR" evidence="1">
    <location>
        <begin position="49"/>
        <end position="82"/>
    </location>
</feature>
<dbReference type="Gene3D" id="3.40.50.150">
    <property type="entry name" value="Vaccinia Virus protein VP39"/>
    <property type="match status" value="1"/>
</dbReference>
<dbReference type="SUPFAM" id="SSF53335">
    <property type="entry name" value="S-adenosyl-L-methionine-dependent methyltransferases"/>
    <property type="match status" value="1"/>
</dbReference>
<dbReference type="STRING" id="413882.AAW51_2188"/>
<evidence type="ECO:0000313" key="2">
    <source>
        <dbReference type="EMBL" id="AKJ28879.1"/>
    </source>
</evidence>
<dbReference type="OrthoDB" id="9809392at2"/>
<dbReference type="PANTHER" id="PTHR44809">
    <property type="match status" value="1"/>
</dbReference>
<protein>
    <submittedName>
        <fullName evidence="2">Uncharacterized protein</fullName>
    </submittedName>
</protein>
<feature type="repeat" description="TPR" evidence="1">
    <location>
        <begin position="185"/>
        <end position="218"/>
    </location>
</feature>
<dbReference type="InterPro" id="IPR019734">
    <property type="entry name" value="TPR_rpt"/>
</dbReference>
<keyword evidence="1" id="KW-0802">TPR repeat</keyword>
<dbReference type="PANTHER" id="PTHR44809:SF1">
    <property type="entry name" value="PROTEIN O-MANNOSYL-TRANSFERASE TMTC1"/>
    <property type="match status" value="1"/>
</dbReference>
<reference evidence="2 3" key="1">
    <citation type="submission" date="2015-05" db="EMBL/GenBank/DDBJ databases">
        <authorList>
            <person name="Tang B."/>
            <person name="Yu Y."/>
        </authorList>
    </citation>
    <scope>NUCLEOTIDE SEQUENCE [LARGE SCALE GENOMIC DNA]</scope>
    <source>
        <strain evidence="2 3">DSM 7029</strain>
    </source>
</reference>
<organism evidence="2 3">
    <name type="scientific">Caldimonas brevitalea</name>
    <dbReference type="NCBI Taxonomy" id="413882"/>
    <lineage>
        <taxon>Bacteria</taxon>
        <taxon>Pseudomonadati</taxon>
        <taxon>Pseudomonadota</taxon>
        <taxon>Betaproteobacteria</taxon>
        <taxon>Burkholderiales</taxon>
        <taxon>Sphaerotilaceae</taxon>
        <taxon>Caldimonas</taxon>
    </lineage>
</organism>
<accession>A0A0G3BHG8</accession>
<dbReference type="CDD" id="cd02440">
    <property type="entry name" value="AdoMet_MTases"/>
    <property type="match status" value="1"/>
</dbReference>
<dbReference type="Pfam" id="PF13489">
    <property type="entry name" value="Methyltransf_23"/>
    <property type="match status" value="1"/>
</dbReference>
<evidence type="ECO:0000256" key="1">
    <source>
        <dbReference type="PROSITE-ProRule" id="PRU00339"/>
    </source>
</evidence>
<dbReference type="Pfam" id="PF14559">
    <property type="entry name" value="TPR_19"/>
    <property type="match status" value="1"/>
</dbReference>
<dbReference type="SUPFAM" id="SSF48452">
    <property type="entry name" value="TPR-like"/>
    <property type="match status" value="1"/>
</dbReference>
<dbReference type="AlphaFoldDB" id="A0A0G3BHG8"/>
<dbReference type="PROSITE" id="PS50005">
    <property type="entry name" value="TPR"/>
    <property type="match status" value="5"/>
</dbReference>
<dbReference type="RefSeq" id="WP_047194647.1">
    <property type="nucleotide sequence ID" value="NZ_CP011371.1"/>
</dbReference>
<sequence>MKRRKTLKSPAHLSLPDAMRVAIELHRKGALGEAETLYGRILKLAPRHADATHFLGVLKHQQGRGEEAWELIERSLALNPKLPDWHSNAGNVLLEMGRLEPAAEAYELAAALSPERADIHNNLGVLRRAQRRLDEAEVAYRRAIELDPQFADAYNNLGNLLSDRGQTGDALDQFRTALRFKPGHAEARKMLGIGYYAVGRIAEAAEVYREWLAQDPGNPVAQHYLAACSGEQVPERASDAYVENTFDRFAHSFDGKLARLGYRAPQLIADAVVAACGEPAKALAVLDAGCGTGLCGPLLAPYSQRLVGVDLSAQMLAKAAPREVYDELVKAELTAFIEAAPATYDLIVSADTLCYFGDLAAVCRASRRALHTGGWLIFTVEAYPDDTPGPGFHLNPHGRYSHQARYLKQVLADTGFEVQHLDGQALRNENGKPVEGWVVTARAVVPPG</sequence>
<name>A0A0G3BHG8_9BURK</name>
<dbReference type="Pfam" id="PF13432">
    <property type="entry name" value="TPR_16"/>
    <property type="match status" value="1"/>
</dbReference>
<gene>
    <name evidence="2" type="ORF">AAW51_2188</name>
</gene>
<dbReference type="Gene3D" id="1.25.40.10">
    <property type="entry name" value="Tetratricopeptide repeat domain"/>
    <property type="match status" value="3"/>
</dbReference>
<evidence type="ECO:0000313" key="3">
    <source>
        <dbReference type="Proteomes" id="UP000035352"/>
    </source>
</evidence>
<dbReference type="Pfam" id="PF13181">
    <property type="entry name" value="TPR_8"/>
    <property type="match status" value="1"/>
</dbReference>
<dbReference type="KEGG" id="pbh:AAW51_2188"/>
<proteinExistence type="predicted"/>
<dbReference type="PATRIC" id="fig|413882.6.peg.2295"/>
<dbReference type="Pfam" id="PF00515">
    <property type="entry name" value="TPR_1"/>
    <property type="match status" value="1"/>
</dbReference>